<dbReference type="AlphaFoldDB" id="A0A1Y2AS64"/>
<evidence type="ECO:0000256" key="2">
    <source>
        <dbReference type="ARBA" id="ARBA00023043"/>
    </source>
</evidence>
<keyword evidence="1" id="KW-0677">Repeat</keyword>
<gene>
    <name evidence="4" type="ORF">LY90DRAFT_427841</name>
</gene>
<feature type="repeat" description="ANK" evidence="3">
    <location>
        <begin position="1"/>
        <end position="32"/>
    </location>
</feature>
<evidence type="ECO:0000256" key="3">
    <source>
        <dbReference type="PROSITE-ProRule" id="PRU00023"/>
    </source>
</evidence>
<keyword evidence="5" id="KW-1185">Reference proteome</keyword>
<dbReference type="Gene3D" id="1.25.40.20">
    <property type="entry name" value="Ankyrin repeat-containing domain"/>
    <property type="match status" value="1"/>
</dbReference>
<dbReference type="PANTHER" id="PTHR24198:SF165">
    <property type="entry name" value="ANKYRIN REPEAT-CONTAINING PROTEIN-RELATED"/>
    <property type="match status" value="1"/>
</dbReference>
<organism evidence="4 5">
    <name type="scientific">Neocallimastix californiae</name>
    <dbReference type="NCBI Taxonomy" id="1754190"/>
    <lineage>
        <taxon>Eukaryota</taxon>
        <taxon>Fungi</taxon>
        <taxon>Fungi incertae sedis</taxon>
        <taxon>Chytridiomycota</taxon>
        <taxon>Chytridiomycota incertae sedis</taxon>
        <taxon>Neocallimastigomycetes</taxon>
        <taxon>Neocallimastigales</taxon>
        <taxon>Neocallimastigaceae</taxon>
        <taxon>Neocallimastix</taxon>
    </lineage>
</organism>
<proteinExistence type="predicted"/>
<dbReference type="PANTHER" id="PTHR24198">
    <property type="entry name" value="ANKYRIN REPEAT AND PROTEIN KINASE DOMAIN-CONTAINING PROTEIN"/>
    <property type="match status" value="1"/>
</dbReference>
<dbReference type="SUPFAM" id="SSF48403">
    <property type="entry name" value="Ankyrin repeat"/>
    <property type="match status" value="1"/>
</dbReference>
<dbReference type="PROSITE" id="PS50088">
    <property type="entry name" value="ANK_REPEAT"/>
    <property type="match status" value="2"/>
</dbReference>
<dbReference type="Proteomes" id="UP000193920">
    <property type="component" value="Unassembled WGS sequence"/>
</dbReference>
<dbReference type="EMBL" id="MCOG01000212">
    <property type="protein sequence ID" value="ORY25401.1"/>
    <property type="molecule type" value="Genomic_DNA"/>
</dbReference>
<evidence type="ECO:0000313" key="4">
    <source>
        <dbReference type="EMBL" id="ORY25401.1"/>
    </source>
</evidence>
<dbReference type="InterPro" id="IPR036770">
    <property type="entry name" value="Ankyrin_rpt-contain_sf"/>
</dbReference>
<accession>A0A1Y2AS64</accession>
<reference evidence="4 5" key="1">
    <citation type="submission" date="2016-08" db="EMBL/GenBank/DDBJ databases">
        <title>A Parts List for Fungal Cellulosomes Revealed by Comparative Genomics.</title>
        <authorList>
            <consortium name="DOE Joint Genome Institute"/>
            <person name="Haitjema C.H."/>
            <person name="Gilmore S.P."/>
            <person name="Henske J.K."/>
            <person name="Solomon K.V."/>
            <person name="De Groot R."/>
            <person name="Kuo A."/>
            <person name="Mondo S.J."/>
            <person name="Salamov A.A."/>
            <person name="Labutti K."/>
            <person name="Zhao Z."/>
            <person name="Chiniquy J."/>
            <person name="Barry K."/>
            <person name="Brewer H.M."/>
            <person name="Purvine S.O."/>
            <person name="Wright A.T."/>
            <person name="Boxma B."/>
            <person name="Van Alen T."/>
            <person name="Hackstein J.H."/>
            <person name="Baker S.E."/>
            <person name="Grigoriev I.V."/>
            <person name="O'Malley M.A."/>
        </authorList>
    </citation>
    <scope>NUCLEOTIDE SEQUENCE [LARGE SCALE GENOMIC DNA]</scope>
    <source>
        <strain evidence="4 5">G1</strain>
    </source>
</reference>
<sequence>MSTPLMCAAYKGHDKIIQLLLKWNADFNIQNKNGFTPLEFAITNGYHKVVDLLLNQKKY</sequence>
<dbReference type="OrthoDB" id="2149210at2759"/>
<evidence type="ECO:0000256" key="1">
    <source>
        <dbReference type="ARBA" id="ARBA00022737"/>
    </source>
</evidence>
<name>A0A1Y2AS64_9FUNG</name>
<dbReference type="InterPro" id="IPR002110">
    <property type="entry name" value="Ankyrin_rpt"/>
</dbReference>
<dbReference type="Pfam" id="PF12796">
    <property type="entry name" value="Ank_2"/>
    <property type="match status" value="1"/>
</dbReference>
<evidence type="ECO:0000313" key="5">
    <source>
        <dbReference type="Proteomes" id="UP000193920"/>
    </source>
</evidence>
<dbReference type="STRING" id="1754190.A0A1Y2AS64"/>
<comment type="caution">
    <text evidence="4">The sequence shown here is derived from an EMBL/GenBank/DDBJ whole genome shotgun (WGS) entry which is preliminary data.</text>
</comment>
<protein>
    <submittedName>
        <fullName evidence="4">Ankyrin</fullName>
    </submittedName>
</protein>
<feature type="repeat" description="ANK" evidence="3">
    <location>
        <begin position="33"/>
        <end position="59"/>
    </location>
</feature>
<keyword evidence="2 3" id="KW-0040">ANK repeat</keyword>
<dbReference type="PROSITE" id="PS50297">
    <property type="entry name" value="ANK_REP_REGION"/>
    <property type="match status" value="2"/>
</dbReference>